<protein>
    <submittedName>
        <fullName evidence="1">Uncharacterized protein</fullName>
    </submittedName>
</protein>
<proteinExistence type="predicted"/>
<dbReference type="Proteomes" id="UP000798662">
    <property type="component" value="Chromosome 1"/>
</dbReference>
<accession>A0ACC3BNN4</accession>
<comment type="caution">
    <text evidence="1">The sequence shown here is derived from an EMBL/GenBank/DDBJ whole genome shotgun (WGS) entry which is preliminary data.</text>
</comment>
<sequence>MLLESYVCAGKGCETRVFPDGRDTGLVIWSASTAATAVVMRDMAREMCTSGSTFGACYRHWKNKYVDLRDSGFYSGMAKVPGRSRQTGACLFFHSVNLMTMEPPLWAFSCSTCQDKDGRWRIITADGIWLGYLKRLASGQFKNATQESASVLQTVHAASLHPSEWVRRFMRTALKQPTKAVVIKGEQLNSAKRALRLMCPAALPSMSESRVSEEKRLGMVRLRALLAAVLDVDHACLTLCTALVVHLKKRISAPGTTPPAELAGFIATLQEVTAWKTQAEQGRVPGAQQQNGVAHDLAGGAGALPGGADADAGAPGGAGGDGGAKGPPGAPGDAAGADVLVEGPHYAAEPIGRLAAAGVAQCGVGRGNSPAVGARGGGRGGEAAGARAAPNAPARGARVGRARAPAANSQRRHLDRTTTEPGDPRCLRVDVKELGATQYKDISSYCVAMAADPVVNMFKPRHCEGLTAMASLLNDGDCADRLDAILAGDGRSEDDEPQHDEAPLEGRDAPVAHLLAENSMLFCLLAAVSSNTAVFKRLHSVVAEILLAVRATVEDYHVPRPEKDKSSVRYQQAWGDPSVSREELRRRSEAAFPGLSEDPHVTGAFFPSMKRCRPSPFIYSEEPELGTCAKNYQDVHKYFSPGTFTICCACSHPKMIGFVVLDKREGPPALLSTILSYSALLPHFIVYDFGCGALRSALGKLPFFLALVILVSDLFHIVNHLCSDALHPRSYTGMDGANSVAHEQRKSPFNLMRRSLRACGQDEHMSIMQLENIFYNVMAHARSTSAVRLHEDYNWRQFYFSRAPCCCPCEYQPAPPPVPASTPTQYGQNATELDSDASDGDW</sequence>
<organism evidence="1 2">
    <name type="scientific">Pyropia yezoensis</name>
    <name type="common">Susabi-nori</name>
    <name type="synonym">Porphyra yezoensis</name>
    <dbReference type="NCBI Taxonomy" id="2788"/>
    <lineage>
        <taxon>Eukaryota</taxon>
        <taxon>Rhodophyta</taxon>
        <taxon>Bangiophyceae</taxon>
        <taxon>Bangiales</taxon>
        <taxon>Bangiaceae</taxon>
        <taxon>Pyropia</taxon>
    </lineage>
</organism>
<name>A0ACC3BNN4_PYRYE</name>
<dbReference type="EMBL" id="CM020618">
    <property type="protein sequence ID" value="KAK1859203.1"/>
    <property type="molecule type" value="Genomic_DNA"/>
</dbReference>
<keyword evidence="2" id="KW-1185">Reference proteome</keyword>
<gene>
    <name evidence="1" type="ORF">I4F81_001800</name>
</gene>
<evidence type="ECO:0000313" key="1">
    <source>
        <dbReference type="EMBL" id="KAK1859203.1"/>
    </source>
</evidence>
<reference evidence="1" key="1">
    <citation type="submission" date="2019-11" db="EMBL/GenBank/DDBJ databases">
        <title>Nori genome reveals adaptations in red seaweeds to the harsh intertidal environment.</title>
        <authorList>
            <person name="Wang D."/>
            <person name="Mao Y."/>
        </authorList>
    </citation>
    <scope>NUCLEOTIDE SEQUENCE</scope>
    <source>
        <tissue evidence="1">Gametophyte</tissue>
    </source>
</reference>
<evidence type="ECO:0000313" key="2">
    <source>
        <dbReference type="Proteomes" id="UP000798662"/>
    </source>
</evidence>